<evidence type="ECO:0000313" key="4">
    <source>
        <dbReference type="Proteomes" id="UP001597557"/>
    </source>
</evidence>
<dbReference type="InterPro" id="IPR024072">
    <property type="entry name" value="DHFR-like_dom_sf"/>
</dbReference>
<organism evidence="3 4">
    <name type="scientific">Mucilaginibacter ximonensis</name>
    <dbReference type="NCBI Taxonomy" id="538021"/>
    <lineage>
        <taxon>Bacteria</taxon>
        <taxon>Pseudomonadati</taxon>
        <taxon>Bacteroidota</taxon>
        <taxon>Sphingobacteriia</taxon>
        <taxon>Sphingobacteriales</taxon>
        <taxon>Sphingobacteriaceae</taxon>
        <taxon>Mucilaginibacter</taxon>
    </lineage>
</organism>
<sequence length="218" mass="24031">MRKIIVATFLSMDGVLQAPGGPQEDPTNNFTYGGWMFPYGDETTNQAIGKLFSAPFDLLLGHFTYDIFAAHWPYQQDEIGEVFNRINKYVVATKPVDLSWHNSILISGDVVAEIKKLKEQDGPALLVHGSSVLAQTLLQYGLIDELHTWIHPLTLGTGKKLFGQGAQAQGWKLTDSVVSTTGVIIASYAPDGEVKKGSFVPDQPSEKELERREKIKGL</sequence>
<dbReference type="InterPro" id="IPR002734">
    <property type="entry name" value="RibDG_C"/>
</dbReference>
<evidence type="ECO:0000259" key="2">
    <source>
        <dbReference type="Pfam" id="PF01872"/>
    </source>
</evidence>
<dbReference type="EMBL" id="JBHUPD010000001">
    <property type="protein sequence ID" value="MFD2871264.1"/>
    <property type="molecule type" value="Genomic_DNA"/>
</dbReference>
<accession>A0ABW5Y8F0</accession>
<dbReference type="RefSeq" id="WP_377181776.1">
    <property type="nucleotide sequence ID" value="NZ_JBHUPD010000001.1"/>
</dbReference>
<dbReference type="PANTHER" id="PTHR38011:SF2">
    <property type="entry name" value="BIFUNCTIONAL DEAMINASE-REDUCTASE DOMAIN PROTEIN"/>
    <property type="match status" value="1"/>
</dbReference>
<dbReference type="SUPFAM" id="SSF53597">
    <property type="entry name" value="Dihydrofolate reductase-like"/>
    <property type="match status" value="1"/>
</dbReference>
<dbReference type="InterPro" id="IPR050765">
    <property type="entry name" value="Riboflavin_Biosynth_HTPR"/>
</dbReference>
<dbReference type="Proteomes" id="UP001597557">
    <property type="component" value="Unassembled WGS sequence"/>
</dbReference>
<protein>
    <submittedName>
        <fullName evidence="3">Dihydrofolate reductase family protein</fullName>
    </submittedName>
</protein>
<feature type="region of interest" description="Disordered" evidence="1">
    <location>
        <begin position="196"/>
        <end position="218"/>
    </location>
</feature>
<name>A0ABW5Y8F0_9SPHI</name>
<evidence type="ECO:0000313" key="3">
    <source>
        <dbReference type="EMBL" id="MFD2871264.1"/>
    </source>
</evidence>
<evidence type="ECO:0000256" key="1">
    <source>
        <dbReference type="SAM" id="MobiDB-lite"/>
    </source>
</evidence>
<proteinExistence type="predicted"/>
<comment type="caution">
    <text evidence="3">The sequence shown here is derived from an EMBL/GenBank/DDBJ whole genome shotgun (WGS) entry which is preliminary data.</text>
</comment>
<feature type="domain" description="Bacterial bifunctional deaminase-reductase C-terminal" evidence="2">
    <location>
        <begin position="2"/>
        <end position="184"/>
    </location>
</feature>
<reference evidence="4" key="1">
    <citation type="journal article" date="2019" name="Int. J. Syst. Evol. Microbiol.">
        <title>The Global Catalogue of Microorganisms (GCM) 10K type strain sequencing project: providing services to taxonomists for standard genome sequencing and annotation.</title>
        <authorList>
            <consortium name="The Broad Institute Genomics Platform"/>
            <consortium name="The Broad Institute Genome Sequencing Center for Infectious Disease"/>
            <person name="Wu L."/>
            <person name="Ma J."/>
        </authorList>
    </citation>
    <scope>NUCLEOTIDE SEQUENCE [LARGE SCALE GENOMIC DNA]</scope>
    <source>
        <strain evidence="4">KCTC 22437</strain>
    </source>
</reference>
<feature type="compositionally biased region" description="Basic and acidic residues" evidence="1">
    <location>
        <begin position="204"/>
        <end position="218"/>
    </location>
</feature>
<dbReference type="Pfam" id="PF01872">
    <property type="entry name" value="RibD_C"/>
    <property type="match status" value="1"/>
</dbReference>
<gene>
    <name evidence="3" type="ORF">ACFS5N_02215</name>
</gene>
<dbReference type="PANTHER" id="PTHR38011">
    <property type="entry name" value="DIHYDROFOLATE REDUCTASE FAMILY PROTEIN (AFU_ORTHOLOGUE AFUA_8G06820)"/>
    <property type="match status" value="1"/>
</dbReference>
<keyword evidence="4" id="KW-1185">Reference proteome</keyword>
<dbReference type="Gene3D" id="3.40.430.10">
    <property type="entry name" value="Dihydrofolate Reductase, subunit A"/>
    <property type="match status" value="1"/>
</dbReference>